<dbReference type="AlphaFoldDB" id="A0A3E0HCD7"/>
<keyword evidence="2" id="KW-1185">Reference proteome</keyword>
<organism evidence="1 2">
    <name type="scientific">Tenacibaculum gallaicum</name>
    <dbReference type="NCBI Taxonomy" id="561505"/>
    <lineage>
        <taxon>Bacteria</taxon>
        <taxon>Pseudomonadati</taxon>
        <taxon>Bacteroidota</taxon>
        <taxon>Flavobacteriia</taxon>
        <taxon>Flavobacteriales</taxon>
        <taxon>Flavobacteriaceae</taxon>
        <taxon>Tenacibaculum</taxon>
    </lineage>
</organism>
<dbReference type="Proteomes" id="UP000256884">
    <property type="component" value="Unassembled WGS sequence"/>
</dbReference>
<sequence length="84" mass="10069">MTTLKGTIRSYGATVRRIEREQQRQAREAAKRFKEQQKQQEIKNAKQAVLDWKNYVETIQSVHKNCTEPIDWLEILKTNLYNFE</sequence>
<dbReference type="OrthoDB" id="983149at2"/>
<gene>
    <name evidence="1" type="ORF">C7448_1172</name>
</gene>
<dbReference type="RefSeq" id="WP_115902356.1">
    <property type="nucleotide sequence ID" value="NZ_QUNS01000017.1"/>
</dbReference>
<dbReference type="EMBL" id="QUNS01000017">
    <property type="protein sequence ID" value="REH42505.1"/>
    <property type="molecule type" value="Genomic_DNA"/>
</dbReference>
<evidence type="ECO:0000313" key="1">
    <source>
        <dbReference type="EMBL" id="REH42505.1"/>
    </source>
</evidence>
<comment type="caution">
    <text evidence="1">The sequence shown here is derived from an EMBL/GenBank/DDBJ whole genome shotgun (WGS) entry which is preliminary data.</text>
</comment>
<name>A0A3E0HCD7_9FLAO</name>
<protein>
    <submittedName>
        <fullName evidence="1">Uncharacterized protein</fullName>
    </submittedName>
</protein>
<reference evidence="1 2" key="1">
    <citation type="submission" date="2018-08" db="EMBL/GenBank/DDBJ databases">
        <title>Genomic Encyclopedia of Type Strains, Phase IV (KMG-IV): sequencing the most valuable type-strain genomes for metagenomic binning, comparative biology and taxonomic classification.</title>
        <authorList>
            <person name="Goeker M."/>
        </authorList>
    </citation>
    <scope>NUCLEOTIDE SEQUENCE [LARGE SCALE GENOMIC DNA]</scope>
    <source>
        <strain evidence="1 2">DSM 18841</strain>
    </source>
</reference>
<evidence type="ECO:0000313" key="2">
    <source>
        <dbReference type="Proteomes" id="UP000256884"/>
    </source>
</evidence>
<proteinExistence type="predicted"/>
<accession>A0A3E0HCD7</accession>